<proteinExistence type="predicted"/>
<evidence type="ECO:0000313" key="1">
    <source>
        <dbReference type="EMBL" id="QHT28213.1"/>
    </source>
</evidence>
<organism evidence="1">
    <name type="scientific">viral metagenome</name>
    <dbReference type="NCBI Taxonomy" id="1070528"/>
    <lineage>
        <taxon>unclassified sequences</taxon>
        <taxon>metagenomes</taxon>
        <taxon>organismal metagenomes</taxon>
    </lineage>
</organism>
<sequence length="140" mass="16607">MEFKFELHTTISEQLHISVDISKITLEQLHKKIFETIEKNAIFNKEDILDIFVNDTLSICTMSIPCNECLVKDFIPMNRNFFPHGSDGKNTYKIYIIDRTYGERLKNVYDAQKTNTKNRQIKTNHFEGIKEFTRKMIPLW</sequence>
<accession>A0A6C0EIG4</accession>
<reference evidence="1" key="1">
    <citation type="journal article" date="2020" name="Nature">
        <title>Giant virus diversity and host interactions through global metagenomics.</title>
        <authorList>
            <person name="Schulz F."/>
            <person name="Roux S."/>
            <person name="Paez-Espino D."/>
            <person name="Jungbluth S."/>
            <person name="Walsh D.A."/>
            <person name="Denef V.J."/>
            <person name="McMahon K.D."/>
            <person name="Konstantinidis K.T."/>
            <person name="Eloe-Fadrosh E.A."/>
            <person name="Kyrpides N.C."/>
            <person name="Woyke T."/>
        </authorList>
    </citation>
    <scope>NUCLEOTIDE SEQUENCE</scope>
    <source>
        <strain evidence="1">GVMAG-M-3300001348-25</strain>
    </source>
</reference>
<dbReference type="AlphaFoldDB" id="A0A6C0EIG4"/>
<name>A0A6C0EIG4_9ZZZZ</name>
<dbReference type="EMBL" id="MN738853">
    <property type="protein sequence ID" value="QHT28213.1"/>
    <property type="molecule type" value="Genomic_DNA"/>
</dbReference>
<protein>
    <submittedName>
        <fullName evidence="1">Uncharacterized protein</fullName>
    </submittedName>
</protein>